<protein>
    <submittedName>
        <fullName evidence="2">CoA transferase</fullName>
    </submittedName>
</protein>
<geneLocation type="plasmid" evidence="2 3">
    <name>pWSM1592_2</name>
</geneLocation>
<name>A0ABY5XXE7_RHISU</name>
<dbReference type="Proteomes" id="UP001060123">
    <property type="component" value="Plasmid pWSM1592_2"/>
</dbReference>
<dbReference type="PANTHER" id="PTHR48207">
    <property type="entry name" value="SUCCINATE--HYDROXYMETHYLGLUTARATE COA-TRANSFERASE"/>
    <property type="match status" value="1"/>
</dbReference>
<dbReference type="Pfam" id="PF02515">
    <property type="entry name" value="CoA_transf_3"/>
    <property type="match status" value="1"/>
</dbReference>
<dbReference type="PANTHER" id="PTHR48207:SF3">
    <property type="entry name" value="SUCCINATE--HYDROXYMETHYLGLUTARATE COA-TRANSFERASE"/>
    <property type="match status" value="1"/>
</dbReference>
<evidence type="ECO:0000256" key="1">
    <source>
        <dbReference type="ARBA" id="ARBA00022679"/>
    </source>
</evidence>
<dbReference type="SUPFAM" id="SSF89796">
    <property type="entry name" value="CoA-transferase family III (CaiB/BaiF)"/>
    <property type="match status" value="1"/>
</dbReference>
<proteinExistence type="predicted"/>
<accession>A0ABY5XXE7</accession>
<dbReference type="InterPro" id="IPR044855">
    <property type="entry name" value="CoA-Trfase_III_dom3_sf"/>
</dbReference>
<dbReference type="RefSeq" id="WP_027511214.1">
    <property type="nucleotide sequence ID" value="NZ_CP104145.1"/>
</dbReference>
<dbReference type="InterPro" id="IPR003673">
    <property type="entry name" value="CoA-Trfase_fam_III"/>
</dbReference>
<gene>
    <name evidence="2" type="ORF">N2599_36120</name>
</gene>
<keyword evidence="2" id="KW-0614">Plasmid</keyword>
<dbReference type="EMBL" id="CP104145">
    <property type="protein sequence ID" value="UWU19226.1"/>
    <property type="molecule type" value="Genomic_DNA"/>
</dbReference>
<dbReference type="InterPro" id="IPR050483">
    <property type="entry name" value="CoA-transferase_III_domain"/>
</dbReference>
<organism evidence="2 3">
    <name type="scientific">Rhizobium sullae</name>
    <name type="common">Rhizobium hedysari</name>
    <dbReference type="NCBI Taxonomy" id="50338"/>
    <lineage>
        <taxon>Bacteria</taxon>
        <taxon>Pseudomonadati</taxon>
        <taxon>Pseudomonadota</taxon>
        <taxon>Alphaproteobacteria</taxon>
        <taxon>Hyphomicrobiales</taxon>
        <taxon>Rhizobiaceae</taxon>
        <taxon>Rhizobium/Agrobacterium group</taxon>
        <taxon>Rhizobium</taxon>
    </lineage>
</organism>
<dbReference type="GO" id="GO:0016740">
    <property type="term" value="F:transferase activity"/>
    <property type="evidence" value="ECO:0007669"/>
    <property type="project" value="UniProtKB-KW"/>
</dbReference>
<evidence type="ECO:0000313" key="3">
    <source>
        <dbReference type="Proteomes" id="UP001060123"/>
    </source>
</evidence>
<keyword evidence="3" id="KW-1185">Reference proteome</keyword>
<dbReference type="InterPro" id="IPR023606">
    <property type="entry name" value="CoA-Trfase_III_dom_1_sf"/>
</dbReference>
<evidence type="ECO:0000313" key="2">
    <source>
        <dbReference type="EMBL" id="UWU19226.1"/>
    </source>
</evidence>
<dbReference type="Gene3D" id="3.30.1540.10">
    <property type="entry name" value="formyl-coa transferase, domain 3"/>
    <property type="match status" value="1"/>
</dbReference>
<sequence length="393" mass="42856">MSATFRPLEGIRVVEMSHMIMGPSCGMFLGYLGAEVIKVEPPQGDKTRTLTGMGRPMFPLFNRGKKSVTIDVRTEAGRQALERLLSTADVFVENFRDASLVKAGVDAETLRKKFPRLIFAACKGFLSGPYQNRTALDEVVQMMTGLAYMTGPTGMPLRVGSSANDIMGGLFAAFSVLAAILDRQSSGNGHEMRIGLFENCLLLVAQHMVQFELEGKNPPPMPEREFSWPVYDIFADKDGKQMFVGAVTEGQWATICRLLDLDHLLTDPRLQTRMDQINARSWTIPLVAEKIAQHSVQDLETQFEAVGLPFSPISKPCDMYDDPHVMRPGGIAVSSYENTTFRAPALPFEVDGTMLTGGGDVPTVGMDNAEVLGALGLTIAEVEAATGARKETA</sequence>
<reference evidence="2" key="1">
    <citation type="submission" date="2022-09" db="EMBL/GenBank/DDBJ databases">
        <title>Australian commercial rhizobial inoculants.</title>
        <authorList>
            <person name="Kohlmeier M.G."/>
            <person name="O'Hara G.W."/>
            <person name="Colombi E."/>
            <person name="Ramsay J.P."/>
            <person name="Terpolilli J."/>
        </authorList>
    </citation>
    <scope>NUCLEOTIDE SEQUENCE</scope>
    <source>
        <strain evidence="2">WSM1592</strain>
        <plasmid evidence="2">pWSM1592_2</plasmid>
    </source>
</reference>
<dbReference type="Gene3D" id="3.40.50.10540">
    <property type="entry name" value="Crotonobetainyl-coa:carnitine coa-transferase, domain 1"/>
    <property type="match status" value="1"/>
</dbReference>
<keyword evidence="1 2" id="KW-0808">Transferase</keyword>